<keyword evidence="2" id="KW-0472">Membrane</keyword>
<feature type="transmembrane region" description="Helical" evidence="2">
    <location>
        <begin position="72"/>
        <end position="91"/>
    </location>
</feature>
<evidence type="ECO:0000256" key="1">
    <source>
        <dbReference type="SAM" id="MobiDB-lite"/>
    </source>
</evidence>
<feature type="region of interest" description="Disordered" evidence="1">
    <location>
        <begin position="177"/>
        <end position="209"/>
    </location>
</feature>
<sequence length="209" mass="23604">MTFSGFSFLFWRFMEFITLIPTLGMLAYFVHAFTVSNSLTPNSILVLFIVSVLASAWVIATIVSYARARHSAAFVAFVDLCFVGAFIAGVYELRGITNQSCANFTTGSFYFSLGPLGYIGQSSGNKWAFDTNKNCAMLKASFAFGIMNCIFFALTFFFALFITRHYRNDRDRVVVKRESTHVSRHSHRGHSSRSPRRSHQSSRRSNYVV</sequence>
<protein>
    <recommendedName>
        <fullName evidence="5">MARVEL domain-containing protein</fullName>
    </recommendedName>
</protein>
<name>A0A8E2JDI9_9PEZI</name>
<dbReference type="AlphaFoldDB" id="A0A8E2JDI9"/>
<feature type="transmembrane region" description="Helical" evidence="2">
    <location>
        <begin position="42"/>
        <end position="65"/>
    </location>
</feature>
<accession>A0A8E2JDI9</accession>
<dbReference type="OrthoDB" id="4918558at2759"/>
<gene>
    <name evidence="3" type="ORF">K432DRAFT_301864</name>
</gene>
<proteinExistence type="predicted"/>
<organism evidence="3 4">
    <name type="scientific">Lepidopterella palustris CBS 459.81</name>
    <dbReference type="NCBI Taxonomy" id="1314670"/>
    <lineage>
        <taxon>Eukaryota</taxon>
        <taxon>Fungi</taxon>
        <taxon>Dikarya</taxon>
        <taxon>Ascomycota</taxon>
        <taxon>Pezizomycotina</taxon>
        <taxon>Dothideomycetes</taxon>
        <taxon>Pleosporomycetidae</taxon>
        <taxon>Mytilinidiales</taxon>
        <taxon>Argynnaceae</taxon>
        <taxon>Lepidopterella</taxon>
    </lineage>
</organism>
<feature type="compositionally biased region" description="Basic residues" evidence="1">
    <location>
        <begin position="182"/>
        <end position="202"/>
    </location>
</feature>
<keyword evidence="2" id="KW-1133">Transmembrane helix</keyword>
<keyword evidence="2" id="KW-0812">Transmembrane</keyword>
<evidence type="ECO:0008006" key="5">
    <source>
        <dbReference type="Google" id="ProtNLM"/>
    </source>
</evidence>
<evidence type="ECO:0000313" key="4">
    <source>
        <dbReference type="Proteomes" id="UP000250266"/>
    </source>
</evidence>
<evidence type="ECO:0000256" key="2">
    <source>
        <dbReference type="SAM" id="Phobius"/>
    </source>
</evidence>
<reference evidence="3 4" key="1">
    <citation type="journal article" date="2016" name="Nat. Commun.">
        <title>Ectomycorrhizal ecology is imprinted in the genome of the dominant symbiotic fungus Cenococcum geophilum.</title>
        <authorList>
            <consortium name="DOE Joint Genome Institute"/>
            <person name="Peter M."/>
            <person name="Kohler A."/>
            <person name="Ohm R.A."/>
            <person name="Kuo A."/>
            <person name="Krutzmann J."/>
            <person name="Morin E."/>
            <person name="Arend M."/>
            <person name="Barry K.W."/>
            <person name="Binder M."/>
            <person name="Choi C."/>
            <person name="Clum A."/>
            <person name="Copeland A."/>
            <person name="Grisel N."/>
            <person name="Haridas S."/>
            <person name="Kipfer T."/>
            <person name="LaButti K."/>
            <person name="Lindquist E."/>
            <person name="Lipzen A."/>
            <person name="Maire R."/>
            <person name="Meier B."/>
            <person name="Mihaltcheva S."/>
            <person name="Molinier V."/>
            <person name="Murat C."/>
            <person name="Poggeler S."/>
            <person name="Quandt C.A."/>
            <person name="Sperisen C."/>
            <person name="Tritt A."/>
            <person name="Tisserant E."/>
            <person name="Crous P.W."/>
            <person name="Henrissat B."/>
            <person name="Nehls U."/>
            <person name="Egli S."/>
            <person name="Spatafora J.W."/>
            <person name="Grigoriev I.V."/>
            <person name="Martin F.M."/>
        </authorList>
    </citation>
    <scope>NUCLEOTIDE SEQUENCE [LARGE SCALE GENOMIC DNA]</scope>
    <source>
        <strain evidence="3 4">CBS 459.81</strain>
    </source>
</reference>
<feature type="transmembrane region" description="Helical" evidence="2">
    <location>
        <begin position="142"/>
        <end position="162"/>
    </location>
</feature>
<dbReference type="Proteomes" id="UP000250266">
    <property type="component" value="Unassembled WGS sequence"/>
</dbReference>
<dbReference type="EMBL" id="KV745056">
    <property type="protein sequence ID" value="OCK78498.1"/>
    <property type="molecule type" value="Genomic_DNA"/>
</dbReference>
<keyword evidence="4" id="KW-1185">Reference proteome</keyword>
<evidence type="ECO:0000313" key="3">
    <source>
        <dbReference type="EMBL" id="OCK78498.1"/>
    </source>
</evidence>